<evidence type="ECO:0000259" key="3">
    <source>
        <dbReference type="PROSITE" id="PS51186"/>
    </source>
</evidence>
<dbReference type="EMBL" id="CP021780">
    <property type="protein sequence ID" value="ASA20576.1"/>
    <property type="molecule type" value="Genomic_DNA"/>
</dbReference>
<feature type="domain" description="N-acetyltransferase" evidence="3">
    <location>
        <begin position="1"/>
        <end position="130"/>
    </location>
</feature>
<keyword evidence="5" id="KW-1185">Reference proteome</keyword>
<dbReference type="SUPFAM" id="SSF55729">
    <property type="entry name" value="Acyl-CoA N-acyltransferases (Nat)"/>
    <property type="match status" value="1"/>
</dbReference>
<evidence type="ECO:0000256" key="2">
    <source>
        <dbReference type="ARBA" id="ARBA00023315"/>
    </source>
</evidence>
<dbReference type="InterPro" id="IPR016181">
    <property type="entry name" value="Acyl_CoA_acyltransferase"/>
</dbReference>
<gene>
    <name evidence="4" type="ORF">B9T62_07065</name>
</gene>
<dbReference type="RefSeq" id="WP_087914594.1">
    <property type="nucleotide sequence ID" value="NZ_CP021780.1"/>
</dbReference>
<dbReference type="Proteomes" id="UP000249890">
    <property type="component" value="Chromosome"/>
</dbReference>
<dbReference type="InterPro" id="IPR050680">
    <property type="entry name" value="YpeA/RimI_acetyltransf"/>
</dbReference>
<dbReference type="InterPro" id="IPR000182">
    <property type="entry name" value="GNAT_dom"/>
</dbReference>
<keyword evidence="2" id="KW-0012">Acyltransferase</keyword>
<evidence type="ECO:0000313" key="5">
    <source>
        <dbReference type="Proteomes" id="UP000249890"/>
    </source>
</evidence>
<name>A0A2Z2K4A5_9BACL</name>
<feature type="domain" description="N-acetyltransferase" evidence="3">
    <location>
        <begin position="133"/>
        <end position="279"/>
    </location>
</feature>
<dbReference type="GO" id="GO:0016747">
    <property type="term" value="F:acyltransferase activity, transferring groups other than amino-acyl groups"/>
    <property type="evidence" value="ECO:0007669"/>
    <property type="project" value="InterPro"/>
</dbReference>
<sequence length="279" mass="32696">MIRNFTNNDMNEIIDIYTRENKPTYEEIENIRNSKQILVYDEDGIKGFIHMNVYENKCDFEMGISSEEHIKSIGSQLWAEAKKRMEGNSVTSINTCHIKNGIWEGFFDEIGFDYWFSYYKLKYISGKYKEPELDVKKYEDEYYMQEISLESEAFSKLRAENDITPHNWYLSASKDTLAHHRKERLIDKDNFYLFFKEGEMIGAAIIANAEIPLFFVNSKYQGEGYGRKILEFAVNRGLEQDPNGVDLEVLASNEKALQLYTSTGFEIIQGYVNRRLQIV</sequence>
<reference evidence="4 5" key="1">
    <citation type="submission" date="2017-06" db="EMBL/GenBank/DDBJ databases">
        <title>Complete genome sequence of Paenibacillus donghaensis KCTC 13049T isolated from East Sea sediment, South Korea.</title>
        <authorList>
            <person name="Jung B.K."/>
            <person name="Hong S.-J."/>
            <person name="Shin J.-H."/>
        </authorList>
    </citation>
    <scope>NUCLEOTIDE SEQUENCE [LARGE SCALE GENOMIC DNA]</scope>
    <source>
        <strain evidence="4 5">KCTC 13049</strain>
    </source>
</reference>
<dbReference type="PROSITE" id="PS51186">
    <property type="entry name" value="GNAT"/>
    <property type="match status" value="2"/>
</dbReference>
<dbReference type="Gene3D" id="3.40.630.30">
    <property type="match status" value="2"/>
</dbReference>
<proteinExistence type="predicted"/>
<accession>A0A2Z2K4A5</accession>
<organism evidence="4 5">
    <name type="scientific">Paenibacillus donghaensis</name>
    <dbReference type="NCBI Taxonomy" id="414771"/>
    <lineage>
        <taxon>Bacteria</taxon>
        <taxon>Bacillati</taxon>
        <taxon>Bacillota</taxon>
        <taxon>Bacilli</taxon>
        <taxon>Bacillales</taxon>
        <taxon>Paenibacillaceae</taxon>
        <taxon>Paenibacillus</taxon>
    </lineage>
</organism>
<dbReference type="Pfam" id="PF13673">
    <property type="entry name" value="Acetyltransf_10"/>
    <property type="match status" value="1"/>
</dbReference>
<protein>
    <recommendedName>
        <fullName evidence="3">N-acetyltransferase domain-containing protein</fullName>
    </recommendedName>
</protein>
<dbReference type="AlphaFoldDB" id="A0A2Z2K4A5"/>
<dbReference type="OrthoDB" id="9789605at2"/>
<evidence type="ECO:0000256" key="1">
    <source>
        <dbReference type="ARBA" id="ARBA00022679"/>
    </source>
</evidence>
<dbReference type="CDD" id="cd04301">
    <property type="entry name" value="NAT_SF"/>
    <property type="match status" value="1"/>
</dbReference>
<evidence type="ECO:0000313" key="4">
    <source>
        <dbReference type="EMBL" id="ASA20576.1"/>
    </source>
</evidence>
<keyword evidence="1" id="KW-0808">Transferase</keyword>
<dbReference type="KEGG" id="pdh:B9T62_07065"/>
<dbReference type="PANTHER" id="PTHR43420">
    <property type="entry name" value="ACETYLTRANSFERASE"/>
    <property type="match status" value="1"/>
</dbReference>